<protein>
    <submittedName>
        <fullName evidence="1">Uncharacterized protein</fullName>
    </submittedName>
</protein>
<name>A0ABS4UI09_9ACTN</name>
<keyword evidence="2" id="KW-1185">Reference proteome</keyword>
<comment type="caution">
    <text evidence="1">The sequence shown here is derived from an EMBL/GenBank/DDBJ whole genome shotgun (WGS) entry which is preliminary data.</text>
</comment>
<evidence type="ECO:0000313" key="2">
    <source>
        <dbReference type="Proteomes" id="UP000755585"/>
    </source>
</evidence>
<gene>
    <name evidence="1" type="ORF">JOF29_002342</name>
</gene>
<reference evidence="1 2" key="1">
    <citation type="submission" date="2021-03" db="EMBL/GenBank/DDBJ databases">
        <title>Sequencing the genomes of 1000 actinobacteria strains.</title>
        <authorList>
            <person name="Klenk H.-P."/>
        </authorList>
    </citation>
    <scope>NUCLEOTIDE SEQUENCE [LARGE SCALE GENOMIC DNA]</scope>
    <source>
        <strain evidence="1 2">DSM 18824</strain>
    </source>
</reference>
<accession>A0ABS4UI09</accession>
<evidence type="ECO:0000313" key="1">
    <source>
        <dbReference type="EMBL" id="MBP2351259.1"/>
    </source>
</evidence>
<dbReference type="RefSeq" id="WP_209694190.1">
    <property type="nucleotide sequence ID" value="NZ_BAAAVU010000026.1"/>
</dbReference>
<dbReference type="Proteomes" id="UP000755585">
    <property type="component" value="Unassembled WGS sequence"/>
</dbReference>
<proteinExistence type="predicted"/>
<sequence>MAVIQLERSSAEYRRFAELYRVARALRPNETDRWNGDLYTTAGEGTAWGSFQPDGSFKLSKELIFDKLGPDASPQEKVQALTTILHETNHARVVINAPDEPNAVLSRHSKGLDEGLTE</sequence>
<organism evidence="1 2">
    <name type="scientific">Kribbella aluminosa</name>
    <dbReference type="NCBI Taxonomy" id="416017"/>
    <lineage>
        <taxon>Bacteria</taxon>
        <taxon>Bacillati</taxon>
        <taxon>Actinomycetota</taxon>
        <taxon>Actinomycetes</taxon>
        <taxon>Propionibacteriales</taxon>
        <taxon>Kribbellaceae</taxon>
        <taxon>Kribbella</taxon>
    </lineage>
</organism>
<dbReference type="EMBL" id="JAGINT010000001">
    <property type="protein sequence ID" value="MBP2351259.1"/>
    <property type="molecule type" value="Genomic_DNA"/>
</dbReference>